<comment type="caution">
    <text evidence="1">The sequence shown here is derived from an EMBL/GenBank/DDBJ whole genome shotgun (WGS) entry which is preliminary data.</text>
</comment>
<accession>A0A507DRY9</accession>
<dbReference type="AlphaFoldDB" id="A0A507DRY9"/>
<gene>
    <name evidence="1" type="ORF">PhCBS80983_g06203</name>
</gene>
<sequence length="186" mass="19872">MGATPRTLTLPVGVYSPDDIVDELEGQMNTLGTQVYDVEYSNLTGKLSITAPNPFKFMYSGSTAHEIVGLTANTVPANALTFQNPIDLTGTKMVLITSQNIRSDDVVLAGEESLNVLAAIPINQETQTILCSQNNFDTDFIDTESGLVSTIDIQLLDSATLRPSNLNGKGFTIVLDCSSSGFTDDS</sequence>
<dbReference type="EMBL" id="QEAQ01000201">
    <property type="protein sequence ID" value="TPX53728.1"/>
    <property type="molecule type" value="Genomic_DNA"/>
</dbReference>
<name>A0A507DRY9_9FUNG</name>
<proteinExistence type="predicted"/>
<organism evidence="1 2">
    <name type="scientific">Powellomyces hirtus</name>
    <dbReference type="NCBI Taxonomy" id="109895"/>
    <lineage>
        <taxon>Eukaryota</taxon>
        <taxon>Fungi</taxon>
        <taxon>Fungi incertae sedis</taxon>
        <taxon>Chytridiomycota</taxon>
        <taxon>Chytridiomycota incertae sedis</taxon>
        <taxon>Chytridiomycetes</taxon>
        <taxon>Spizellomycetales</taxon>
        <taxon>Powellomycetaceae</taxon>
        <taxon>Powellomyces</taxon>
    </lineage>
</organism>
<keyword evidence="2" id="KW-1185">Reference proteome</keyword>
<reference evidence="1 2" key="1">
    <citation type="journal article" date="2019" name="Sci. Rep.">
        <title>Comparative genomics of chytrid fungi reveal insights into the obligate biotrophic and pathogenic lifestyle of Synchytrium endobioticum.</title>
        <authorList>
            <person name="van de Vossenberg B.T.L.H."/>
            <person name="Warris S."/>
            <person name="Nguyen H.D.T."/>
            <person name="van Gent-Pelzer M.P.E."/>
            <person name="Joly D.L."/>
            <person name="van de Geest H.C."/>
            <person name="Bonants P.J.M."/>
            <person name="Smith D.S."/>
            <person name="Levesque C.A."/>
            <person name="van der Lee T.A.J."/>
        </authorList>
    </citation>
    <scope>NUCLEOTIDE SEQUENCE [LARGE SCALE GENOMIC DNA]</scope>
    <source>
        <strain evidence="1 2">CBS 809.83</strain>
    </source>
</reference>
<dbReference type="Proteomes" id="UP000318582">
    <property type="component" value="Unassembled WGS sequence"/>
</dbReference>
<evidence type="ECO:0000313" key="1">
    <source>
        <dbReference type="EMBL" id="TPX53728.1"/>
    </source>
</evidence>
<evidence type="ECO:0000313" key="2">
    <source>
        <dbReference type="Proteomes" id="UP000318582"/>
    </source>
</evidence>
<protein>
    <submittedName>
        <fullName evidence="1">Uncharacterized protein</fullName>
    </submittedName>
</protein>